<evidence type="ECO:0000259" key="1">
    <source>
        <dbReference type="PROSITE" id="PS51301"/>
    </source>
</evidence>
<proteinExistence type="predicted"/>
<comment type="caution">
    <text evidence="2">The sequence shown here is derived from an EMBL/GenBank/DDBJ whole genome shotgun (WGS) entry which is preliminary data.</text>
</comment>
<dbReference type="AlphaFoldDB" id="A0A1Y1QXR0"/>
<dbReference type="InterPro" id="IPR018004">
    <property type="entry name" value="KilA/APSES_HTH"/>
</dbReference>
<name>A0A1Y1QXR0_9GAMM</name>
<evidence type="ECO:0000313" key="2">
    <source>
        <dbReference type="EMBL" id="OQX16170.1"/>
    </source>
</evidence>
<gene>
    <name evidence="2" type="ORF">BWK73_04720</name>
</gene>
<sequence>MPPLSVCDTSISIRNNLYSLNDLHRAAGTDRKFQPSNFLRAEQAQSLISEIDKSSDVRISHEVIRGANGGTFVCRELVYAYAMWISPKFNLAVIRAFDHLATSGKMLPAPAQPQLNAPAQWYLAKMEAGSITKMVKADVPCIAKYIETHHPEAIVTNKDAMYTNLMQLAKLASDTAAQFRDDHAMEQRWQQLSESVA</sequence>
<dbReference type="EMBL" id="MTEJ01000007">
    <property type="protein sequence ID" value="OQX16170.1"/>
    <property type="molecule type" value="Genomic_DNA"/>
</dbReference>
<dbReference type="PROSITE" id="PS51301">
    <property type="entry name" value="KILA_N"/>
    <property type="match status" value="1"/>
</dbReference>
<dbReference type="Pfam" id="PF04383">
    <property type="entry name" value="KilA-N"/>
    <property type="match status" value="1"/>
</dbReference>
<dbReference type="SMART" id="SM01252">
    <property type="entry name" value="KilA-N"/>
    <property type="match status" value="1"/>
</dbReference>
<reference evidence="2 3" key="1">
    <citation type="submission" date="2017-01" db="EMBL/GenBank/DDBJ databases">
        <title>Novel large sulfur bacteria in the metagenomes of groundwater-fed chemosynthetic microbial mats in the Lake Huron basin.</title>
        <authorList>
            <person name="Sharrar A.M."/>
            <person name="Flood B.E."/>
            <person name="Bailey J.V."/>
            <person name="Jones D.S."/>
            <person name="Biddanda B."/>
            <person name="Ruberg S.A."/>
            <person name="Marcus D.N."/>
            <person name="Dick G.J."/>
        </authorList>
    </citation>
    <scope>NUCLEOTIDE SEQUENCE [LARGE SCALE GENOMIC DNA]</scope>
    <source>
        <strain evidence="2">A8</strain>
    </source>
</reference>
<feature type="domain" description="KilA-N" evidence="1">
    <location>
        <begin position="1"/>
        <end position="100"/>
    </location>
</feature>
<organism evidence="2 3">
    <name type="scientific">Thiothrix lacustris</name>
    <dbReference type="NCBI Taxonomy" id="525917"/>
    <lineage>
        <taxon>Bacteria</taxon>
        <taxon>Pseudomonadati</taxon>
        <taxon>Pseudomonadota</taxon>
        <taxon>Gammaproteobacteria</taxon>
        <taxon>Thiotrichales</taxon>
        <taxon>Thiotrichaceae</taxon>
        <taxon>Thiothrix</taxon>
    </lineage>
</organism>
<dbReference type="Proteomes" id="UP000192491">
    <property type="component" value="Unassembled WGS sequence"/>
</dbReference>
<dbReference type="InterPro" id="IPR017880">
    <property type="entry name" value="KilA_N"/>
</dbReference>
<evidence type="ECO:0000313" key="3">
    <source>
        <dbReference type="Proteomes" id="UP000192491"/>
    </source>
</evidence>
<protein>
    <recommendedName>
        <fullName evidence="1">KilA-N domain-containing protein</fullName>
    </recommendedName>
</protein>
<accession>A0A1Y1QXR0</accession>